<evidence type="ECO:0000313" key="1">
    <source>
        <dbReference type="EMBL" id="BCZ19185.1"/>
    </source>
</evidence>
<proteinExistence type="predicted"/>
<sequence>MIERIQWSGPEAAVLDKYLSNFGHVGEEITIAQKLNTLLKGIGYVCALHITPLKILSQKGVEEVERALIFAPKTLLQKGLVNTTKLNSQHGFYLCFASFKEGKYKSSFLITCGAQNLKEAQKCPAFKKLLRAIKPDTTWMTPSMKDSF</sequence>
<dbReference type="RefSeq" id="WP_221271052.1">
    <property type="nucleotide sequence ID" value="NZ_AP024819.1"/>
</dbReference>
<dbReference type="Proteomes" id="UP000826146">
    <property type="component" value="Chromosome"/>
</dbReference>
<protein>
    <submittedName>
        <fullName evidence="1">Uncharacterized protein</fullName>
    </submittedName>
</protein>
<reference evidence="1 2" key="1">
    <citation type="submission" date="2021-07" db="EMBL/GenBank/DDBJ databases">
        <title>Novel Helicobacter sp. Isolated from a cat.</title>
        <authorList>
            <person name="Rimbara E."/>
            <person name="Suzuki M."/>
        </authorList>
    </citation>
    <scope>NUCLEOTIDE SEQUENCE [LARGE SCALE GENOMIC DNA]</scope>
    <source>
        <strain evidence="2">NHP19-012</strain>
    </source>
</reference>
<keyword evidence="2" id="KW-1185">Reference proteome</keyword>
<accession>A0ABM7SH43</accession>
<gene>
    <name evidence="1" type="ORF">NHP190012_08270</name>
</gene>
<name>A0ABM7SH43_9HELI</name>
<evidence type="ECO:0000313" key="2">
    <source>
        <dbReference type="Proteomes" id="UP000826146"/>
    </source>
</evidence>
<organism evidence="1 2">
    <name type="scientific">Helicobacter gastrofelis</name>
    <dbReference type="NCBI Taxonomy" id="2849642"/>
    <lineage>
        <taxon>Bacteria</taxon>
        <taxon>Pseudomonadati</taxon>
        <taxon>Campylobacterota</taxon>
        <taxon>Epsilonproteobacteria</taxon>
        <taxon>Campylobacterales</taxon>
        <taxon>Helicobacteraceae</taxon>
        <taxon>Helicobacter</taxon>
    </lineage>
</organism>
<dbReference type="EMBL" id="AP024819">
    <property type="protein sequence ID" value="BCZ19185.1"/>
    <property type="molecule type" value="Genomic_DNA"/>
</dbReference>